<organism evidence="1 2">
    <name type="scientific">Vibrio maritimus</name>
    <dbReference type="NCBI Taxonomy" id="990268"/>
    <lineage>
        <taxon>Bacteria</taxon>
        <taxon>Pseudomonadati</taxon>
        <taxon>Pseudomonadota</taxon>
        <taxon>Gammaproteobacteria</taxon>
        <taxon>Vibrionales</taxon>
        <taxon>Vibrionaceae</taxon>
        <taxon>Vibrio</taxon>
    </lineage>
</organism>
<dbReference type="GO" id="GO:0032049">
    <property type="term" value="P:cardiolipin biosynthetic process"/>
    <property type="evidence" value="ECO:0007669"/>
    <property type="project" value="TreeGrafter"/>
</dbReference>
<dbReference type="AlphaFoldDB" id="A0A090T1T9"/>
<keyword evidence="2" id="KW-1185">Reference proteome</keyword>
<name>A0A090T1T9_9VIBR</name>
<dbReference type="EMBL" id="BBMT01000004">
    <property type="protein sequence ID" value="GAL33941.1"/>
    <property type="molecule type" value="Genomic_DNA"/>
</dbReference>
<reference evidence="1 2" key="2">
    <citation type="submission" date="2014-09" db="EMBL/GenBank/DDBJ databases">
        <authorList>
            <consortium name="NBRP consortium"/>
            <person name="Sawabe T."/>
            <person name="Meirelles P."/>
            <person name="Nakanishi M."/>
            <person name="Sayaka M."/>
            <person name="Hattori M."/>
            <person name="Ohkuma M."/>
        </authorList>
    </citation>
    <scope>NUCLEOTIDE SEQUENCE [LARGE SCALE GENOMIC DNA]</scope>
    <source>
        <strain evidence="1 2">JCM 19240</strain>
    </source>
</reference>
<dbReference type="PANTHER" id="PTHR21248">
    <property type="entry name" value="CARDIOLIPIN SYNTHASE"/>
    <property type="match status" value="1"/>
</dbReference>
<reference evidence="1 2" key="1">
    <citation type="submission" date="2014-09" db="EMBL/GenBank/DDBJ databases">
        <title>Vibrio maritimus JCM 19240. (C210) whole genome shotgun sequence.</title>
        <authorList>
            <person name="Sawabe T."/>
            <person name="Meirelles P."/>
            <person name="Nakanishi M."/>
            <person name="Sayaka M."/>
            <person name="Hattori M."/>
            <person name="Ohkuma M."/>
        </authorList>
    </citation>
    <scope>NUCLEOTIDE SEQUENCE [LARGE SCALE GENOMIC DNA]</scope>
    <source>
        <strain evidence="1 2">JCM 19240</strain>
    </source>
</reference>
<accession>A0A090T1T9</accession>
<sequence length="245" mass="28057">MLTNPATNDVSKSFDEFWNNVRSKPAHRLIRQSPIDHALFVNSSPLRDGFYIPNGKEYVKAVNQQLQSTQDKVNDLPFSWTESQVKFDSPTKVKKPRDRHDLRWSTELQPIIDQLQKSLVIVSPYFVPGKAGVEFFKTLRARNIEVTVITNSLESTDVPIAHSGYAPYREALLDMGVALYEVDGREKQKLEKDSLRSWFASRSIYTPKYLFLTTKPPLSAALILIRDPSLKTLRLVSRYILQSSQ</sequence>
<gene>
    <name evidence="1" type="ORF">JCM19240_849</name>
</gene>
<protein>
    <submittedName>
        <fullName evidence="1">Cardiolipin synthetase</fullName>
    </submittedName>
</protein>
<evidence type="ECO:0000313" key="1">
    <source>
        <dbReference type="EMBL" id="GAL33941.1"/>
    </source>
</evidence>
<comment type="caution">
    <text evidence="1">The sequence shown here is derived from an EMBL/GenBank/DDBJ whole genome shotgun (WGS) entry which is preliminary data.</text>
</comment>
<dbReference type="Proteomes" id="UP000029224">
    <property type="component" value="Unassembled WGS sequence"/>
</dbReference>
<evidence type="ECO:0000313" key="2">
    <source>
        <dbReference type="Proteomes" id="UP000029224"/>
    </source>
</evidence>
<proteinExistence type="predicted"/>
<dbReference type="SUPFAM" id="SSF56024">
    <property type="entry name" value="Phospholipase D/nuclease"/>
    <property type="match status" value="1"/>
</dbReference>
<dbReference type="Gene3D" id="3.30.870.10">
    <property type="entry name" value="Endonuclease Chain A"/>
    <property type="match status" value="1"/>
</dbReference>
<dbReference type="PANTHER" id="PTHR21248:SF12">
    <property type="entry name" value="CARDIOLIPIN SYNTHASE C"/>
    <property type="match status" value="1"/>
</dbReference>